<gene>
    <name evidence="3" type="ORF">BDFB_001826</name>
</gene>
<feature type="transmembrane region" description="Helical" evidence="2">
    <location>
        <begin position="129"/>
        <end position="150"/>
    </location>
</feature>
<sequence>MTEIQEENKKNREQKEDKNMMNTISTKLSTDQLICKSPRESPGSSVKSLGQIIKNEENSLLCLGVLQFAFGFLMVIFGCLVLHYDSSLSQLGGGIWAGCLAMATGIIGILASAKEWCPLKSTPQKITHTIFLALSLVSLAIAQLVVALAATGAGRDINNSEYDVEEEQATTTQTPPGKISITLPENYLSILANLGLVVVSLGEFVVAAVTSYKSSRVLCPCFRRKEDYIEDLNAHNRNALVSSWLGKHSPPPHLYVVTTGPPSSLGKGSKLSGMNVTPVFAMPQQMVPPRVVGYPLIPAPLGTIPSPVIPPSPPARDVRKKKKHFYSKCSPKDPTLKRSKSKSKEKIVTEEDVARTYTGLDKTIAEEFIDICDSRNVSLCSDSSCSSSCQRNCNECNNTNSEVASREYLVNKT</sequence>
<feature type="transmembrane region" description="Helical" evidence="2">
    <location>
        <begin position="187"/>
        <end position="209"/>
    </location>
</feature>
<evidence type="ECO:0000256" key="2">
    <source>
        <dbReference type="SAM" id="Phobius"/>
    </source>
</evidence>
<keyword evidence="4" id="KW-1185">Reference proteome</keyword>
<keyword evidence="2" id="KW-0812">Transmembrane</keyword>
<organism evidence="3 4">
    <name type="scientific">Asbolus verrucosus</name>
    <name type="common">Desert ironclad beetle</name>
    <dbReference type="NCBI Taxonomy" id="1661398"/>
    <lineage>
        <taxon>Eukaryota</taxon>
        <taxon>Metazoa</taxon>
        <taxon>Ecdysozoa</taxon>
        <taxon>Arthropoda</taxon>
        <taxon>Hexapoda</taxon>
        <taxon>Insecta</taxon>
        <taxon>Pterygota</taxon>
        <taxon>Neoptera</taxon>
        <taxon>Endopterygota</taxon>
        <taxon>Coleoptera</taxon>
        <taxon>Polyphaga</taxon>
        <taxon>Cucujiformia</taxon>
        <taxon>Tenebrionidae</taxon>
        <taxon>Pimeliinae</taxon>
        <taxon>Asbolus</taxon>
    </lineage>
</organism>
<dbReference type="STRING" id="1661398.A0A482VMF0"/>
<proteinExistence type="predicted"/>
<dbReference type="Proteomes" id="UP000292052">
    <property type="component" value="Unassembled WGS sequence"/>
</dbReference>
<feature type="transmembrane region" description="Helical" evidence="2">
    <location>
        <begin position="60"/>
        <end position="83"/>
    </location>
</feature>
<keyword evidence="2" id="KW-0472">Membrane</keyword>
<feature type="compositionally biased region" description="Basic and acidic residues" evidence="1">
    <location>
        <begin position="1"/>
        <end position="19"/>
    </location>
</feature>
<name>A0A482VMF0_ASBVE</name>
<evidence type="ECO:0000313" key="3">
    <source>
        <dbReference type="EMBL" id="RZC33609.1"/>
    </source>
</evidence>
<evidence type="ECO:0000256" key="1">
    <source>
        <dbReference type="SAM" id="MobiDB-lite"/>
    </source>
</evidence>
<dbReference type="EMBL" id="QDEB01087511">
    <property type="protein sequence ID" value="RZC33609.1"/>
    <property type="molecule type" value="Genomic_DNA"/>
</dbReference>
<keyword evidence="2" id="KW-1133">Transmembrane helix</keyword>
<evidence type="ECO:0000313" key="4">
    <source>
        <dbReference type="Proteomes" id="UP000292052"/>
    </source>
</evidence>
<feature type="transmembrane region" description="Helical" evidence="2">
    <location>
        <begin position="95"/>
        <end position="117"/>
    </location>
</feature>
<dbReference type="OrthoDB" id="7733275at2759"/>
<comment type="caution">
    <text evidence="3">The sequence shown here is derived from an EMBL/GenBank/DDBJ whole genome shotgun (WGS) entry which is preliminary data.</text>
</comment>
<reference evidence="3 4" key="1">
    <citation type="submission" date="2017-03" db="EMBL/GenBank/DDBJ databases">
        <title>Genome of the blue death feigning beetle - Asbolus verrucosus.</title>
        <authorList>
            <person name="Rider S.D."/>
        </authorList>
    </citation>
    <scope>NUCLEOTIDE SEQUENCE [LARGE SCALE GENOMIC DNA]</scope>
    <source>
        <strain evidence="3">Butters</strain>
        <tissue evidence="3">Head and leg muscle</tissue>
    </source>
</reference>
<dbReference type="AlphaFoldDB" id="A0A482VMF0"/>
<accession>A0A482VMF0</accession>
<feature type="region of interest" description="Disordered" evidence="1">
    <location>
        <begin position="1"/>
        <end position="21"/>
    </location>
</feature>
<protein>
    <submittedName>
        <fullName evidence="3">Uncharacterized protein</fullName>
    </submittedName>
</protein>